<dbReference type="InterPro" id="IPR018392">
    <property type="entry name" value="LysM"/>
</dbReference>
<proteinExistence type="predicted"/>
<reference evidence="2 3" key="1">
    <citation type="submission" date="2017-09" db="EMBL/GenBank/DDBJ databases">
        <title>Depth-based differentiation of microbial function through sediment-hosted aquifers and enrichment of novel symbionts in the deep terrestrial subsurface.</title>
        <authorList>
            <person name="Probst A.J."/>
            <person name="Ladd B."/>
            <person name="Jarett J.K."/>
            <person name="Geller-Mcgrath D.E."/>
            <person name="Sieber C.M."/>
            <person name="Emerson J.B."/>
            <person name="Anantharaman K."/>
            <person name="Thomas B.C."/>
            <person name="Malmstrom R."/>
            <person name="Stieglmeier M."/>
            <person name="Klingl A."/>
            <person name="Woyke T."/>
            <person name="Ryan C.M."/>
            <person name="Banfield J.F."/>
        </authorList>
    </citation>
    <scope>NUCLEOTIDE SEQUENCE [LARGE SCALE GENOMIC DNA]</scope>
    <source>
        <strain evidence="2">CG22_combo_CG10-13_8_21_14_all_39_12</strain>
    </source>
</reference>
<protein>
    <recommendedName>
        <fullName evidence="4">LysM domain-containing protein</fullName>
    </recommendedName>
</protein>
<feature type="chain" id="PRO_5013876905" description="LysM domain-containing protein" evidence="1">
    <location>
        <begin position="42"/>
        <end position="399"/>
    </location>
</feature>
<evidence type="ECO:0000313" key="2">
    <source>
        <dbReference type="EMBL" id="PIP56596.1"/>
    </source>
</evidence>
<gene>
    <name evidence="2" type="ORF">COX05_02270</name>
</gene>
<name>A0A2H0BFY9_UNCKA</name>
<accession>A0A2H0BFY9</accession>
<dbReference type="AlphaFoldDB" id="A0A2H0BFY9"/>
<evidence type="ECO:0000313" key="3">
    <source>
        <dbReference type="Proteomes" id="UP000228495"/>
    </source>
</evidence>
<feature type="signal peptide" evidence="1">
    <location>
        <begin position="1"/>
        <end position="41"/>
    </location>
</feature>
<evidence type="ECO:0000256" key="1">
    <source>
        <dbReference type="SAM" id="SignalP"/>
    </source>
</evidence>
<organism evidence="2 3">
    <name type="scientific">candidate division WWE3 bacterium CG22_combo_CG10-13_8_21_14_all_39_12</name>
    <dbReference type="NCBI Taxonomy" id="1975094"/>
    <lineage>
        <taxon>Bacteria</taxon>
        <taxon>Katanobacteria</taxon>
    </lineage>
</organism>
<sequence>MRTQSAPFSTWSDTQIRIFSVGAIIVLMACLLMIFPSGAHAQEANPADTAVTMSYTTYEVREGDNLLALAKEWDISPEAIQRYSHLIHEMNGTKSPFRYNKLVEGFDWTYVGDVHPGDTIYFSAPEPSYDYPAPIRLGDWSMEADGDEKVVITNTMTLNGYSFSMAESPLGYLSVNSNVAYVLFGNWSEPATWFVREITMNADGLERHRVVANTLKKYSPVLTSWRIQRELPGDTSYSTTSGYNFSIDKEILYNTLVVGNITLVGATHDNYQGGYLSPLRILAVIEGLDEYPSVIYLYGNNYDHDNLQIKVVRITGDPVELSNGFPTFANDAVGSLQYYPSQGEIGGDCQAISFAGLSANQVTGRCNGQLISLNDQTFVVSINWNDSLPAIFLTPVIFE</sequence>
<dbReference type="EMBL" id="PCSU01000035">
    <property type="protein sequence ID" value="PIP56596.1"/>
    <property type="molecule type" value="Genomic_DNA"/>
</dbReference>
<dbReference type="Proteomes" id="UP000228495">
    <property type="component" value="Unassembled WGS sequence"/>
</dbReference>
<comment type="caution">
    <text evidence="2">The sequence shown here is derived from an EMBL/GenBank/DDBJ whole genome shotgun (WGS) entry which is preliminary data.</text>
</comment>
<dbReference type="PROSITE" id="PS51257">
    <property type="entry name" value="PROKAR_LIPOPROTEIN"/>
    <property type="match status" value="1"/>
</dbReference>
<keyword evidence="1" id="KW-0732">Signal</keyword>
<dbReference type="CDD" id="cd00118">
    <property type="entry name" value="LysM"/>
    <property type="match status" value="1"/>
</dbReference>
<evidence type="ECO:0008006" key="4">
    <source>
        <dbReference type="Google" id="ProtNLM"/>
    </source>
</evidence>